<dbReference type="InterPro" id="IPR006118">
    <property type="entry name" value="Recombinase_CS"/>
</dbReference>
<dbReference type="PROSITE" id="PS00397">
    <property type="entry name" value="RECOMBINASES_1"/>
    <property type="match status" value="1"/>
</dbReference>
<dbReference type="PROSITE" id="PS00398">
    <property type="entry name" value="RECOMBINASES_2"/>
    <property type="match status" value="1"/>
</dbReference>
<evidence type="ECO:0000313" key="7">
    <source>
        <dbReference type="EMBL" id="MDO6415945.1"/>
    </source>
</evidence>
<evidence type="ECO:0000256" key="5">
    <source>
        <dbReference type="PROSITE-ProRule" id="PRU10137"/>
    </source>
</evidence>
<dbReference type="InterPro" id="IPR006119">
    <property type="entry name" value="Resolv_N"/>
</dbReference>
<evidence type="ECO:0000256" key="3">
    <source>
        <dbReference type="ARBA" id="ARBA00023125"/>
    </source>
</evidence>
<comment type="caution">
    <text evidence="7">The sequence shown here is derived from an EMBL/GenBank/DDBJ whole genome shotgun (WGS) entry which is preliminary data.</text>
</comment>
<dbReference type="Pfam" id="PF00239">
    <property type="entry name" value="Resolvase"/>
    <property type="match status" value="1"/>
</dbReference>
<evidence type="ECO:0000256" key="4">
    <source>
        <dbReference type="ARBA" id="ARBA00023172"/>
    </source>
</evidence>
<organism evidence="7 8">
    <name type="scientific">Sphingomonas natans</name>
    <dbReference type="NCBI Taxonomy" id="3063330"/>
    <lineage>
        <taxon>Bacteria</taxon>
        <taxon>Pseudomonadati</taxon>
        <taxon>Pseudomonadota</taxon>
        <taxon>Alphaproteobacteria</taxon>
        <taxon>Sphingomonadales</taxon>
        <taxon>Sphingomonadaceae</taxon>
        <taxon>Sphingomonas</taxon>
    </lineage>
</organism>
<evidence type="ECO:0000256" key="1">
    <source>
        <dbReference type="ARBA" id="ARBA00009913"/>
    </source>
</evidence>
<dbReference type="PANTHER" id="PTHR30461">
    <property type="entry name" value="DNA-INVERTASE FROM LAMBDOID PROPHAGE"/>
    <property type="match status" value="1"/>
</dbReference>
<gene>
    <name evidence="7" type="ORF">Q4F19_16265</name>
</gene>
<dbReference type="InterPro" id="IPR006120">
    <property type="entry name" value="Resolvase_HTH_dom"/>
</dbReference>
<name>A0ABT8YC86_9SPHN</name>
<protein>
    <submittedName>
        <fullName evidence="7">Recombinase family protein</fullName>
    </submittedName>
</protein>
<dbReference type="Proteomes" id="UP001169764">
    <property type="component" value="Unassembled WGS sequence"/>
</dbReference>
<feature type="domain" description="Resolvase/invertase-type recombinase catalytic" evidence="6">
    <location>
        <begin position="1"/>
        <end position="136"/>
    </location>
</feature>
<evidence type="ECO:0000313" key="8">
    <source>
        <dbReference type="Proteomes" id="UP001169764"/>
    </source>
</evidence>
<keyword evidence="2" id="KW-0229">DNA integration</keyword>
<dbReference type="CDD" id="cd03768">
    <property type="entry name" value="SR_ResInv"/>
    <property type="match status" value="1"/>
</dbReference>
<proteinExistence type="inferred from homology"/>
<dbReference type="Pfam" id="PF02796">
    <property type="entry name" value="HTH_7"/>
    <property type="match status" value="1"/>
</dbReference>
<keyword evidence="3" id="KW-0238">DNA-binding</keyword>
<reference evidence="7" key="1">
    <citation type="submission" date="2023-07" db="EMBL/GenBank/DDBJ databases">
        <authorList>
            <person name="Kim M."/>
        </authorList>
    </citation>
    <scope>NUCLEOTIDE SEQUENCE</scope>
    <source>
        <strain evidence="7">BIUV-7</strain>
    </source>
</reference>
<dbReference type="RefSeq" id="WP_303544697.1">
    <property type="nucleotide sequence ID" value="NZ_JAUOTP010000008.1"/>
</dbReference>
<dbReference type="PROSITE" id="PS51736">
    <property type="entry name" value="RECOMBINASES_3"/>
    <property type="match status" value="1"/>
</dbReference>
<dbReference type="SMART" id="SM00857">
    <property type="entry name" value="Resolvase"/>
    <property type="match status" value="1"/>
</dbReference>
<evidence type="ECO:0000259" key="6">
    <source>
        <dbReference type="PROSITE" id="PS51736"/>
    </source>
</evidence>
<dbReference type="Gene3D" id="1.10.10.60">
    <property type="entry name" value="Homeodomain-like"/>
    <property type="match status" value="1"/>
</dbReference>
<keyword evidence="8" id="KW-1185">Reference proteome</keyword>
<comment type="similarity">
    <text evidence="1">Belongs to the site-specific recombinase resolvase family.</text>
</comment>
<evidence type="ECO:0000256" key="2">
    <source>
        <dbReference type="ARBA" id="ARBA00022908"/>
    </source>
</evidence>
<dbReference type="InterPro" id="IPR009057">
    <property type="entry name" value="Homeodomain-like_sf"/>
</dbReference>
<dbReference type="SUPFAM" id="SSF53041">
    <property type="entry name" value="Resolvase-like"/>
    <property type="match status" value="1"/>
</dbReference>
<dbReference type="EMBL" id="JAUOTP010000008">
    <property type="protein sequence ID" value="MDO6415945.1"/>
    <property type="molecule type" value="Genomic_DNA"/>
</dbReference>
<sequence>MLVGYARVSSSGQSLDVQEEALQEAGCEKVFAEKRSGSSVTGRSALADALDFVREGDVLMVTRLDRLARSAVDLHSIVARLSAKKVEFRCLQQGGMDTASSTGKLLLGMLASIAEFETDIRRERQREGIDRAKANGVYRGRKPSIDAALIRSLRDQGIGATEIAKQIGVGRASVYRVLSTATP</sequence>
<dbReference type="InterPro" id="IPR050639">
    <property type="entry name" value="SSR_resolvase"/>
</dbReference>
<feature type="active site" description="O-(5'-phospho-DNA)-serine intermediate" evidence="5">
    <location>
        <position position="9"/>
    </location>
</feature>
<dbReference type="PANTHER" id="PTHR30461:SF26">
    <property type="entry name" value="RESOLVASE HOMOLOG YNEB"/>
    <property type="match status" value="1"/>
</dbReference>
<keyword evidence="4" id="KW-0233">DNA recombination</keyword>
<dbReference type="Gene3D" id="3.40.50.1390">
    <property type="entry name" value="Resolvase, N-terminal catalytic domain"/>
    <property type="match status" value="1"/>
</dbReference>
<dbReference type="InterPro" id="IPR036162">
    <property type="entry name" value="Resolvase-like_N_sf"/>
</dbReference>
<dbReference type="SUPFAM" id="SSF46689">
    <property type="entry name" value="Homeodomain-like"/>
    <property type="match status" value="1"/>
</dbReference>
<accession>A0ABT8YC86</accession>